<reference evidence="1 2" key="1">
    <citation type="submission" date="2020-08" db="EMBL/GenBank/DDBJ databases">
        <title>Genomic Encyclopedia of Type Strains, Phase IV (KMG-IV): sequencing the most valuable type-strain genomes for metagenomic binning, comparative biology and taxonomic classification.</title>
        <authorList>
            <person name="Goeker M."/>
        </authorList>
    </citation>
    <scope>NUCLEOTIDE SEQUENCE [LARGE SCALE GENOMIC DNA]</scope>
    <source>
        <strain evidence="1 2">DSM 102044</strain>
    </source>
</reference>
<dbReference type="PANTHER" id="PTHR48079">
    <property type="entry name" value="PROTEIN YEEZ"/>
    <property type="match status" value="1"/>
</dbReference>
<organism evidence="1 2">
    <name type="scientific">Algoriphagus iocasae</name>
    <dbReference type="NCBI Taxonomy" id="1836499"/>
    <lineage>
        <taxon>Bacteria</taxon>
        <taxon>Pseudomonadati</taxon>
        <taxon>Bacteroidota</taxon>
        <taxon>Cytophagia</taxon>
        <taxon>Cytophagales</taxon>
        <taxon>Cyclobacteriaceae</taxon>
        <taxon>Algoriphagus</taxon>
    </lineage>
</organism>
<dbReference type="InterPro" id="IPR051783">
    <property type="entry name" value="NAD(P)-dependent_oxidoreduct"/>
</dbReference>
<gene>
    <name evidence="1" type="ORF">FHS59_001708</name>
</gene>
<dbReference type="RefSeq" id="WP_184494709.1">
    <property type="nucleotide sequence ID" value="NZ_JACIJO010000002.1"/>
</dbReference>
<accession>A0A841MFG1</accession>
<name>A0A841MFG1_9BACT</name>
<proteinExistence type="predicted"/>
<dbReference type="GO" id="GO:0005737">
    <property type="term" value="C:cytoplasm"/>
    <property type="evidence" value="ECO:0007669"/>
    <property type="project" value="TreeGrafter"/>
</dbReference>
<dbReference type="InterPro" id="IPR036291">
    <property type="entry name" value="NAD(P)-bd_dom_sf"/>
</dbReference>
<keyword evidence="2" id="KW-1185">Reference proteome</keyword>
<dbReference type="PANTHER" id="PTHR48079:SF6">
    <property type="entry name" value="NAD(P)-BINDING DOMAIN-CONTAINING PROTEIN-RELATED"/>
    <property type="match status" value="1"/>
</dbReference>
<dbReference type="AlphaFoldDB" id="A0A841MFG1"/>
<evidence type="ECO:0000313" key="1">
    <source>
        <dbReference type="EMBL" id="MBB6326080.1"/>
    </source>
</evidence>
<dbReference type="EMBL" id="JACIJO010000002">
    <property type="protein sequence ID" value="MBB6326080.1"/>
    <property type="molecule type" value="Genomic_DNA"/>
</dbReference>
<dbReference type="GO" id="GO:0004029">
    <property type="term" value="F:aldehyde dehydrogenase (NAD+) activity"/>
    <property type="evidence" value="ECO:0007669"/>
    <property type="project" value="TreeGrafter"/>
</dbReference>
<evidence type="ECO:0000313" key="2">
    <source>
        <dbReference type="Proteomes" id="UP000588604"/>
    </source>
</evidence>
<comment type="caution">
    <text evidence="1">The sequence shown here is derived from an EMBL/GenBank/DDBJ whole genome shotgun (WGS) entry which is preliminary data.</text>
</comment>
<dbReference type="Gene3D" id="3.40.50.720">
    <property type="entry name" value="NAD(P)-binding Rossmann-like Domain"/>
    <property type="match status" value="1"/>
</dbReference>
<dbReference type="Proteomes" id="UP000588604">
    <property type="component" value="Unassembled WGS sequence"/>
</dbReference>
<sequence>MKEVGIIGLGWTGKPLAIFLKNQGWKVVGSTTSEQKKNDLLNSDLDAVRLEMAPHPVGSGFQKLFEGDYLVINIPPRSRVQSADFYLEQIKFLKSMINQSKVKKVIFISSTGIYPSSLSEFPYDENCELSTDNVGNKTLWDAEKMISSSTNYDLTIIRFSGLMGEERIPGKYFAGKDNVVGHTRVNYIHQEDAVRTIAWVLENEIWGELFNATSPIHPKRKDVYEKNAESVGLEKPKSYAPEKEGEDRLVSTEKLLKTGFQYTYPDPLDFPYSG</sequence>
<dbReference type="SUPFAM" id="SSF51735">
    <property type="entry name" value="NAD(P)-binding Rossmann-fold domains"/>
    <property type="match status" value="1"/>
</dbReference>
<protein>
    <submittedName>
        <fullName evidence="1">Nucleoside-diphosphate-sugar epimerase</fullName>
    </submittedName>
</protein>